<dbReference type="AlphaFoldDB" id="A0A8B8A662"/>
<evidence type="ECO:0000256" key="1">
    <source>
        <dbReference type="SAM" id="Phobius"/>
    </source>
</evidence>
<dbReference type="GeneID" id="111099602"/>
<organism evidence="2 3">
    <name type="scientific">Crassostrea virginica</name>
    <name type="common">Eastern oyster</name>
    <dbReference type="NCBI Taxonomy" id="6565"/>
    <lineage>
        <taxon>Eukaryota</taxon>
        <taxon>Metazoa</taxon>
        <taxon>Spiralia</taxon>
        <taxon>Lophotrochozoa</taxon>
        <taxon>Mollusca</taxon>
        <taxon>Bivalvia</taxon>
        <taxon>Autobranchia</taxon>
        <taxon>Pteriomorphia</taxon>
        <taxon>Ostreida</taxon>
        <taxon>Ostreoidea</taxon>
        <taxon>Ostreidae</taxon>
        <taxon>Crassostrea</taxon>
    </lineage>
</organism>
<keyword evidence="2" id="KW-1185">Reference proteome</keyword>
<feature type="transmembrane region" description="Helical" evidence="1">
    <location>
        <begin position="114"/>
        <end position="139"/>
    </location>
</feature>
<reference evidence="3" key="1">
    <citation type="submission" date="2025-08" db="UniProtKB">
        <authorList>
            <consortium name="RefSeq"/>
        </authorList>
    </citation>
    <scope>IDENTIFICATION</scope>
    <source>
        <tissue evidence="3">Whole sample</tissue>
    </source>
</reference>
<dbReference type="KEGG" id="cvn:111099602"/>
<evidence type="ECO:0000313" key="2">
    <source>
        <dbReference type="Proteomes" id="UP000694844"/>
    </source>
</evidence>
<protein>
    <submittedName>
        <fullName evidence="3">Uncharacterized protein LOC111099602 isoform X1</fullName>
    </submittedName>
</protein>
<proteinExistence type="predicted"/>
<name>A0A8B8A662_CRAVI</name>
<accession>A0A8B8A662</accession>
<gene>
    <name evidence="3" type="primary">LOC111099602</name>
</gene>
<keyword evidence="1" id="KW-0812">Transmembrane</keyword>
<dbReference type="RefSeq" id="XP_022286650.1">
    <property type="nucleotide sequence ID" value="XM_022430942.1"/>
</dbReference>
<sequence length="147" mass="16543">MTTFITNGAANCFKGYYGEYCGKQCSFPKFGYGCQQTCLCTKSRCHFSTGCDFKQNALRNQIVKQEGPTMTTTIQQHQEMKTVLEDHSFQSKAVDGRMYASDGENIFAWITSSWIRICVTVFGVMLFLLIASHVLLSIINSMRKNGT</sequence>
<dbReference type="Proteomes" id="UP000694844">
    <property type="component" value="Chromosome 6"/>
</dbReference>
<dbReference type="Gene3D" id="2.170.300.10">
    <property type="entry name" value="Tie2 ligand-binding domain superfamily"/>
    <property type="match status" value="1"/>
</dbReference>
<keyword evidence="1" id="KW-1133">Transmembrane helix</keyword>
<keyword evidence="1" id="KW-0472">Membrane</keyword>
<evidence type="ECO:0000313" key="3">
    <source>
        <dbReference type="RefSeq" id="XP_022286650.1"/>
    </source>
</evidence>